<evidence type="ECO:0000313" key="15">
    <source>
        <dbReference type="Proteomes" id="UP001160390"/>
    </source>
</evidence>
<feature type="active site" description="Phosphoserine intermediate" evidence="9">
    <location>
        <position position="68"/>
    </location>
</feature>
<dbReference type="EC" id="5.4.2.12" evidence="4"/>
<comment type="caution">
    <text evidence="14">The sequence shown here is derived from an EMBL/GenBank/DDBJ whole genome shotgun (WGS) entry which is preliminary data.</text>
</comment>
<dbReference type="SUPFAM" id="SSF64158">
    <property type="entry name" value="2,3-Bisphosphoglycerate-independent phosphoglycerate mutase, substrate-binding domain"/>
    <property type="match status" value="1"/>
</dbReference>
<evidence type="ECO:0000256" key="11">
    <source>
        <dbReference type="PIRSR" id="PIRSR001492-3"/>
    </source>
</evidence>
<keyword evidence="5 11" id="KW-0479">Metal-binding</keyword>
<dbReference type="HAMAP" id="MF_01038">
    <property type="entry name" value="GpmI"/>
    <property type="match status" value="1"/>
</dbReference>
<evidence type="ECO:0000259" key="12">
    <source>
        <dbReference type="Pfam" id="PF01676"/>
    </source>
</evidence>
<evidence type="ECO:0000256" key="1">
    <source>
        <dbReference type="ARBA" id="ARBA00001936"/>
    </source>
</evidence>
<dbReference type="Proteomes" id="UP001160390">
    <property type="component" value="Unassembled WGS sequence"/>
</dbReference>
<evidence type="ECO:0000256" key="7">
    <source>
        <dbReference type="ARBA" id="ARBA00023211"/>
    </source>
</evidence>
<comment type="similarity">
    <text evidence="3">Belongs to the BPG-independent phosphoglycerate mutase family.</text>
</comment>
<comment type="cofactor">
    <cofactor evidence="1">
        <name>Mn(2+)</name>
        <dbReference type="ChEBI" id="CHEBI:29035"/>
    </cofactor>
</comment>
<feature type="binding site" evidence="10">
    <location>
        <position position="203"/>
    </location>
    <ligand>
        <name>substrate</name>
    </ligand>
</feature>
<dbReference type="PANTHER" id="PTHR31637:SF0">
    <property type="entry name" value="2,3-BISPHOSPHOGLYCERATE-INDEPENDENT PHOSPHOGLYCERATE MUTASE"/>
    <property type="match status" value="1"/>
</dbReference>
<evidence type="ECO:0000256" key="3">
    <source>
        <dbReference type="ARBA" id="ARBA00008819"/>
    </source>
</evidence>
<dbReference type="Pfam" id="PF06415">
    <property type="entry name" value="iPGM_N"/>
    <property type="match status" value="2"/>
</dbReference>
<evidence type="ECO:0000256" key="9">
    <source>
        <dbReference type="PIRSR" id="PIRSR001492-1"/>
    </source>
</evidence>
<evidence type="ECO:0000259" key="13">
    <source>
        <dbReference type="Pfam" id="PF06415"/>
    </source>
</evidence>
<feature type="domain" description="BPG-independent PGAM N-terminal" evidence="13">
    <location>
        <begin position="88"/>
        <end position="264"/>
    </location>
</feature>
<sequence>MTSTETKACLIVIDGWGIPGEQSPKDGDAITNAKSPTMDAFAQNKESFAELEASSTAVGLPEGLMGNSEVGHLNIGAGRVVYQDVVRIDQTIKKGELNKNEVLVQTFERAKNGNGRLHLAVGIHHPDIFPDLGLVSHGGVHSKQTHLYALLKLAKEIGVPKVFIHFFGDGRDTDPKSGAGYLEELLETAKEIGTGEIATIVGRYYAMDRDKRWERCELALKGLVLGEGTPTEDPVQAIKDVYAQGGSKDADEFLKPIIVGGDERRIKGEFTFRGWASSADYGLDARLTNRSDDDTVFFFNYRSDRVRQITQVLGDVDRSVLPDFPYPKIHLVTMTQYKVDYPFPIAFQPQKMDDVLAEWLGKQNVEQVHVAETEKYAHVTFFFNGGVEKIFPLETRDMEQDLVPSNKSVATYDLAPEMSQDGVANQVNKRLAEQKFPFVMCYDSALVAVEACDKAIAKIYEGCKKEGYVLYITADHGNAEEMKFADGKPKTSHTTNKVPFIMANAPEGWGLKNTSEAVLGDVAPTILAAMGLPQPESMTGQSLLVKGLKRNAEE</sequence>
<feature type="binding site" evidence="11">
    <location>
        <position position="476"/>
    </location>
    <ligand>
        <name>Mn(2+)</name>
        <dbReference type="ChEBI" id="CHEBI:29035"/>
        <label>2</label>
    </ligand>
</feature>
<evidence type="ECO:0000256" key="5">
    <source>
        <dbReference type="ARBA" id="ARBA00022723"/>
    </source>
</evidence>
<feature type="binding site" evidence="10">
    <location>
        <position position="375"/>
    </location>
    <ligand>
        <name>substrate</name>
    </ligand>
</feature>
<gene>
    <name evidence="14" type="ORF">CCHLO57077_00008516</name>
</gene>
<feature type="binding site" evidence="10">
    <location>
        <begin position="302"/>
        <end position="305"/>
    </location>
    <ligand>
        <name>substrate</name>
    </ligand>
</feature>
<feature type="binding site" evidence="11">
    <location>
        <position position="475"/>
    </location>
    <ligand>
        <name>Mn(2+)</name>
        <dbReference type="ChEBI" id="CHEBI:29035"/>
        <label>2</label>
    </ligand>
</feature>
<feature type="domain" description="BPG-independent PGAM N-terminal" evidence="13">
    <location>
        <begin position="291"/>
        <end position="338"/>
    </location>
</feature>
<evidence type="ECO:0000313" key="14">
    <source>
        <dbReference type="EMBL" id="CAI6088827.1"/>
    </source>
</evidence>
<dbReference type="InterPro" id="IPR017850">
    <property type="entry name" value="Alkaline_phosphatase_core_sf"/>
</dbReference>
<dbReference type="InterPro" id="IPR006124">
    <property type="entry name" value="Metalloenzyme"/>
</dbReference>
<dbReference type="PANTHER" id="PTHR31637">
    <property type="entry name" value="2,3-BISPHOSPHOGLYCERATE-INDEPENDENT PHOSPHOGLYCERATE MUTASE"/>
    <property type="match status" value="1"/>
</dbReference>
<comment type="pathway">
    <text evidence="2">Carbohydrate degradation; glycolysis; pyruvate from D-glyceraldehyde 3-phosphate: step 3/5.</text>
</comment>
<evidence type="ECO:0000256" key="10">
    <source>
        <dbReference type="PIRSR" id="PIRSR001492-2"/>
    </source>
</evidence>
<dbReference type="PIRSF" id="PIRSF001492">
    <property type="entry name" value="IPGAM"/>
    <property type="match status" value="1"/>
</dbReference>
<feature type="domain" description="Metalloenzyme" evidence="12">
    <location>
        <begin position="7"/>
        <end position="533"/>
    </location>
</feature>
<dbReference type="CDD" id="cd16010">
    <property type="entry name" value="iPGM"/>
    <property type="match status" value="1"/>
</dbReference>
<evidence type="ECO:0000256" key="6">
    <source>
        <dbReference type="ARBA" id="ARBA00023152"/>
    </source>
</evidence>
<feature type="binding site" evidence="10">
    <location>
        <position position="141"/>
    </location>
    <ligand>
        <name>substrate</name>
    </ligand>
</feature>
<evidence type="ECO:0000256" key="4">
    <source>
        <dbReference type="ARBA" id="ARBA00012026"/>
    </source>
</evidence>
<dbReference type="InterPro" id="IPR011258">
    <property type="entry name" value="BPG-indep_PGM_N"/>
</dbReference>
<keyword evidence="15" id="KW-1185">Reference proteome</keyword>
<evidence type="ECO:0000256" key="8">
    <source>
        <dbReference type="ARBA" id="ARBA00023235"/>
    </source>
</evidence>
<dbReference type="SUPFAM" id="SSF53649">
    <property type="entry name" value="Alkaline phosphatase-like"/>
    <property type="match status" value="1"/>
</dbReference>
<dbReference type="GO" id="GO:0030145">
    <property type="term" value="F:manganese ion binding"/>
    <property type="evidence" value="ECO:0007669"/>
    <property type="project" value="InterPro"/>
</dbReference>
<feature type="binding site" evidence="11">
    <location>
        <position position="68"/>
    </location>
    <ligand>
        <name>Mn(2+)</name>
        <dbReference type="ChEBI" id="CHEBI:29035"/>
        <label>2</label>
    </ligand>
</feature>
<dbReference type="GO" id="GO:0005737">
    <property type="term" value="C:cytoplasm"/>
    <property type="evidence" value="ECO:0007669"/>
    <property type="project" value="InterPro"/>
</dbReference>
<protein>
    <recommendedName>
        <fullName evidence="4">phosphoglycerate mutase (2,3-diphosphoglycerate-independent)</fullName>
        <ecNumber evidence="4">5.4.2.12</ecNumber>
    </recommendedName>
</protein>
<reference evidence="14" key="1">
    <citation type="submission" date="2023-01" db="EMBL/GenBank/DDBJ databases">
        <authorList>
            <person name="Piombo E."/>
        </authorList>
    </citation>
    <scope>NUCLEOTIDE SEQUENCE</scope>
</reference>
<organism evidence="14 15">
    <name type="scientific">Clonostachys chloroleuca</name>
    <dbReference type="NCBI Taxonomy" id="1926264"/>
    <lineage>
        <taxon>Eukaryota</taxon>
        <taxon>Fungi</taxon>
        <taxon>Dikarya</taxon>
        <taxon>Ascomycota</taxon>
        <taxon>Pezizomycotina</taxon>
        <taxon>Sordariomycetes</taxon>
        <taxon>Hypocreomycetidae</taxon>
        <taxon>Hypocreales</taxon>
        <taxon>Bionectriaceae</taxon>
        <taxon>Clonostachys</taxon>
    </lineage>
</organism>
<dbReference type="InterPro" id="IPR005995">
    <property type="entry name" value="Pgm_bpd_ind"/>
</dbReference>
<proteinExistence type="inferred from homology"/>
<feature type="binding site" evidence="11">
    <location>
        <position position="14"/>
    </location>
    <ligand>
        <name>Mn(2+)</name>
        <dbReference type="ChEBI" id="CHEBI:29035"/>
        <label>2</label>
    </ligand>
</feature>
<name>A0AA35M1S9_9HYPO</name>
<dbReference type="AlphaFoldDB" id="A0AA35M1S9"/>
<keyword evidence="7 11" id="KW-0464">Manganese</keyword>
<dbReference type="InterPro" id="IPR036646">
    <property type="entry name" value="PGAM_B_sf"/>
</dbReference>
<dbReference type="Gene3D" id="3.40.1450.10">
    <property type="entry name" value="BPG-independent phosphoglycerate mutase, domain B"/>
    <property type="match status" value="1"/>
</dbReference>
<dbReference type="GO" id="GO:0006007">
    <property type="term" value="P:glucose catabolic process"/>
    <property type="evidence" value="ECO:0007669"/>
    <property type="project" value="InterPro"/>
</dbReference>
<keyword evidence="8" id="KW-0413">Isomerase</keyword>
<dbReference type="Gene3D" id="3.40.720.10">
    <property type="entry name" value="Alkaline Phosphatase, subunit A"/>
    <property type="match status" value="1"/>
</dbReference>
<dbReference type="Pfam" id="PF01676">
    <property type="entry name" value="Metalloenzyme"/>
    <property type="match status" value="1"/>
</dbReference>
<dbReference type="GO" id="GO:0006096">
    <property type="term" value="P:glycolytic process"/>
    <property type="evidence" value="ECO:0007669"/>
    <property type="project" value="UniProtKB-KW"/>
</dbReference>
<dbReference type="EMBL" id="CABFNP030000868">
    <property type="protein sequence ID" value="CAI6088827.1"/>
    <property type="molecule type" value="Genomic_DNA"/>
</dbReference>
<feature type="binding site" evidence="10">
    <location>
        <position position="209"/>
    </location>
    <ligand>
        <name>substrate</name>
    </ligand>
</feature>
<evidence type="ECO:0000256" key="2">
    <source>
        <dbReference type="ARBA" id="ARBA00004798"/>
    </source>
</evidence>
<feature type="binding site" evidence="11">
    <location>
        <position position="493"/>
    </location>
    <ligand>
        <name>Mn(2+)</name>
        <dbReference type="ChEBI" id="CHEBI:29035"/>
        <label>1</label>
    </ligand>
</feature>
<accession>A0AA35M1S9</accession>
<dbReference type="GO" id="GO:0004619">
    <property type="term" value="F:phosphoglycerate mutase activity"/>
    <property type="evidence" value="ECO:0007669"/>
    <property type="project" value="UniProtKB-EC"/>
</dbReference>
<feature type="binding site" evidence="10">
    <location>
        <begin position="171"/>
        <end position="172"/>
    </location>
    <ligand>
        <name>substrate</name>
    </ligand>
</feature>
<keyword evidence="6" id="KW-0324">Glycolysis</keyword>